<dbReference type="GO" id="GO:0006508">
    <property type="term" value="P:proteolysis"/>
    <property type="evidence" value="ECO:0007669"/>
    <property type="project" value="UniProtKB-KW"/>
</dbReference>
<dbReference type="InterPro" id="IPR000477">
    <property type="entry name" value="RT_dom"/>
</dbReference>
<keyword evidence="3" id="KW-0548">Nucleotidyltransferase</keyword>
<accession>A0A164JH27</accession>
<dbReference type="STRING" id="35525.A0A164JH27"/>
<dbReference type="PANTHER" id="PTHR24559:SF444">
    <property type="entry name" value="REVERSE TRANSCRIPTASE DOMAIN-CONTAINING PROTEIN"/>
    <property type="match status" value="1"/>
</dbReference>
<keyword evidence="5" id="KW-0255">Endonuclease</keyword>
<gene>
    <name evidence="9" type="ORF">APZ42_000657</name>
</gene>
<keyword evidence="1" id="KW-0645">Protease</keyword>
<dbReference type="GO" id="GO:0003964">
    <property type="term" value="F:RNA-directed DNA polymerase activity"/>
    <property type="evidence" value="ECO:0007669"/>
    <property type="project" value="UniProtKB-KW"/>
</dbReference>
<dbReference type="SUPFAM" id="SSF56672">
    <property type="entry name" value="DNA/RNA polymerases"/>
    <property type="match status" value="1"/>
</dbReference>
<reference evidence="9 10" key="1">
    <citation type="submission" date="2016-03" db="EMBL/GenBank/DDBJ databases">
        <title>EvidentialGene: Evidence-directed Construction of Genes on Genomes.</title>
        <authorList>
            <person name="Gilbert D.G."/>
            <person name="Choi J.-H."/>
            <person name="Mockaitis K."/>
            <person name="Colbourne J."/>
            <person name="Pfrender M."/>
        </authorList>
    </citation>
    <scope>NUCLEOTIDE SEQUENCE [LARGE SCALE GENOMIC DNA]</scope>
    <source>
        <strain evidence="9 10">Xinb3</strain>
        <tissue evidence="9">Complete organism</tissue>
    </source>
</reference>
<dbReference type="Pfam" id="PF00078">
    <property type="entry name" value="RVT_1"/>
    <property type="match status" value="1"/>
</dbReference>
<evidence type="ECO:0000259" key="8">
    <source>
        <dbReference type="PROSITE" id="PS50878"/>
    </source>
</evidence>
<dbReference type="FunFam" id="3.30.70.270:FF:000003">
    <property type="entry name" value="Transposon Ty3-G Gag-Pol polyprotein"/>
    <property type="match status" value="1"/>
</dbReference>
<protein>
    <recommendedName>
        <fullName evidence="8">Reverse transcriptase domain-containing protein</fullName>
    </recommendedName>
</protein>
<name>A0A164JH27_9CRUS</name>
<evidence type="ECO:0000256" key="2">
    <source>
        <dbReference type="ARBA" id="ARBA00022679"/>
    </source>
</evidence>
<dbReference type="InterPro" id="IPR043128">
    <property type="entry name" value="Rev_trsase/Diguanyl_cyclase"/>
</dbReference>
<proteinExistence type="predicted"/>
<keyword evidence="10" id="KW-1185">Reference proteome</keyword>
<evidence type="ECO:0000256" key="5">
    <source>
        <dbReference type="ARBA" id="ARBA00022759"/>
    </source>
</evidence>
<evidence type="ECO:0000313" key="10">
    <source>
        <dbReference type="Proteomes" id="UP000076858"/>
    </source>
</evidence>
<evidence type="ECO:0000256" key="4">
    <source>
        <dbReference type="ARBA" id="ARBA00022722"/>
    </source>
</evidence>
<evidence type="ECO:0000256" key="3">
    <source>
        <dbReference type="ARBA" id="ARBA00022695"/>
    </source>
</evidence>
<dbReference type="InterPro" id="IPR053134">
    <property type="entry name" value="RNA-dir_DNA_polymerase"/>
</dbReference>
<dbReference type="Proteomes" id="UP000076858">
    <property type="component" value="Unassembled WGS sequence"/>
</dbReference>
<dbReference type="AlphaFoldDB" id="A0A164JH27"/>
<evidence type="ECO:0000256" key="1">
    <source>
        <dbReference type="ARBA" id="ARBA00022670"/>
    </source>
</evidence>
<dbReference type="PROSITE" id="PS50878">
    <property type="entry name" value="RT_POL"/>
    <property type="match status" value="1"/>
</dbReference>
<comment type="caution">
    <text evidence="9">The sequence shown here is derived from an EMBL/GenBank/DDBJ whole genome shotgun (WGS) entry which is preliminary data.</text>
</comment>
<evidence type="ECO:0000256" key="6">
    <source>
        <dbReference type="ARBA" id="ARBA00022801"/>
    </source>
</evidence>
<keyword evidence="4" id="KW-0540">Nuclease</keyword>
<dbReference type="Gene3D" id="3.10.10.10">
    <property type="entry name" value="HIV Type 1 Reverse Transcriptase, subunit A, domain 1"/>
    <property type="match status" value="1"/>
</dbReference>
<dbReference type="FunFam" id="3.10.10.10:FF:000007">
    <property type="entry name" value="Retrovirus-related Pol polyprotein from transposon 17.6-like Protein"/>
    <property type="match status" value="1"/>
</dbReference>
<dbReference type="EMBL" id="LRGB01004631">
    <property type="protein sequence ID" value="KZS02342.1"/>
    <property type="molecule type" value="Genomic_DNA"/>
</dbReference>
<feature type="non-terminal residue" evidence="9">
    <location>
        <position position="1"/>
    </location>
</feature>
<dbReference type="CDD" id="cd01647">
    <property type="entry name" value="RT_LTR"/>
    <property type="match status" value="1"/>
</dbReference>
<dbReference type="PANTHER" id="PTHR24559">
    <property type="entry name" value="TRANSPOSON TY3-I GAG-POL POLYPROTEIN"/>
    <property type="match status" value="1"/>
</dbReference>
<feature type="non-terminal residue" evidence="9">
    <location>
        <position position="103"/>
    </location>
</feature>
<keyword evidence="6" id="KW-0378">Hydrolase</keyword>
<dbReference type="GO" id="GO:0004519">
    <property type="term" value="F:endonuclease activity"/>
    <property type="evidence" value="ECO:0007669"/>
    <property type="project" value="UniProtKB-KW"/>
</dbReference>
<evidence type="ECO:0000256" key="7">
    <source>
        <dbReference type="ARBA" id="ARBA00022918"/>
    </source>
</evidence>
<keyword evidence="7" id="KW-0695">RNA-directed DNA polymerase</keyword>
<dbReference type="Gene3D" id="3.30.70.270">
    <property type="match status" value="1"/>
</dbReference>
<keyword evidence="2" id="KW-0808">Transferase</keyword>
<organism evidence="9 10">
    <name type="scientific">Daphnia magna</name>
    <dbReference type="NCBI Taxonomy" id="35525"/>
    <lineage>
        <taxon>Eukaryota</taxon>
        <taxon>Metazoa</taxon>
        <taxon>Ecdysozoa</taxon>
        <taxon>Arthropoda</taxon>
        <taxon>Crustacea</taxon>
        <taxon>Branchiopoda</taxon>
        <taxon>Diplostraca</taxon>
        <taxon>Cladocera</taxon>
        <taxon>Anomopoda</taxon>
        <taxon>Daphniidae</taxon>
        <taxon>Daphnia</taxon>
    </lineage>
</organism>
<dbReference type="InterPro" id="IPR043502">
    <property type="entry name" value="DNA/RNA_pol_sf"/>
</dbReference>
<sequence>IEIEESDKHKTAFICEFGQYEFNRIPFGLTNAPSTFQRAMNNILKTVLYKFALVYLDDIIVFSNSITHHVTHLEAVFRLLKQAGLKLKKKKCEFFKEELHYVG</sequence>
<feature type="domain" description="Reverse transcriptase" evidence="8">
    <location>
        <begin position="1"/>
        <end position="103"/>
    </location>
</feature>
<dbReference type="GO" id="GO:0008233">
    <property type="term" value="F:peptidase activity"/>
    <property type="evidence" value="ECO:0007669"/>
    <property type="project" value="UniProtKB-KW"/>
</dbReference>
<evidence type="ECO:0000313" key="9">
    <source>
        <dbReference type="EMBL" id="KZS02342.1"/>
    </source>
</evidence>